<evidence type="ECO:0000313" key="5">
    <source>
        <dbReference type="EnsemblMetazoa" id="CPIJ012507-PA"/>
    </source>
</evidence>
<dbReference type="OMA" id="QVQYQYD"/>
<feature type="domain" description="DUF4794" evidence="3">
    <location>
        <begin position="20"/>
        <end position="116"/>
    </location>
</feature>
<dbReference type="HOGENOM" id="CLU_062499_0_0_1"/>
<dbReference type="VEuPathDB" id="VectorBase:CQUJHB003967"/>
<reference evidence="5" key="2">
    <citation type="submission" date="2021-02" db="UniProtKB">
        <authorList>
            <consortium name="EnsemblMetazoa"/>
        </authorList>
    </citation>
    <scope>IDENTIFICATION</scope>
    <source>
        <strain evidence="5">JHB</strain>
    </source>
</reference>
<accession>B0WYL0</accession>
<dbReference type="Pfam" id="PF16042">
    <property type="entry name" value="DUF4794"/>
    <property type="match status" value="1"/>
</dbReference>
<keyword evidence="6" id="KW-1185">Reference proteome</keyword>
<evidence type="ECO:0000313" key="6">
    <source>
        <dbReference type="Proteomes" id="UP000002320"/>
    </source>
</evidence>
<dbReference type="OrthoDB" id="8197587at2759"/>
<dbReference type="EMBL" id="DS232191">
    <property type="protein sequence ID" value="EDS37087.1"/>
    <property type="molecule type" value="Genomic_DNA"/>
</dbReference>
<evidence type="ECO:0000313" key="4">
    <source>
        <dbReference type="EMBL" id="EDS37087.1"/>
    </source>
</evidence>
<feature type="compositionally biased region" description="Low complexity" evidence="1">
    <location>
        <begin position="149"/>
        <end position="165"/>
    </location>
</feature>
<dbReference type="VEuPathDB" id="VectorBase:CPIJ012507"/>
<proteinExistence type="predicted"/>
<protein>
    <recommendedName>
        <fullName evidence="3">DUF4794 domain-containing protein</fullName>
    </recommendedName>
</protein>
<feature type="compositionally biased region" description="Acidic residues" evidence="1">
    <location>
        <begin position="190"/>
        <end position="208"/>
    </location>
</feature>
<dbReference type="InParanoid" id="B0WYL0"/>
<feature type="region of interest" description="Disordered" evidence="1">
    <location>
        <begin position="149"/>
        <end position="211"/>
    </location>
</feature>
<feature type="compositionally biased region" description="Low complexity" evidence="1">
    <location>
        <begin position="180"/>
        <end position="189"/>
    </location>
</feature>
<evidence type="ECO:0000256" key="1">
    <source>
        <dbReference type="SAM" id="MobiDB-lite"/>
    </source>
</evidence>
<dbReference type="InterPro" id="IPR032011">
    <property type="entry name" value="DUF4794"/>
</dbReference>
<dbReference type="EnsemblMetazoa" id="CPIJ012507-RA">
    <property type="protein sequence ID" value="CPIJ012507-PA"/>
    <property type="gene ID" value="CPIJ012507"/>
</dbReference>
<dbReference type="STRING" id="7176.B0WYL0"/>
<sequence>MRAFVFCMLVAAAAAEAPFAGYAPSGWRPQGAQFRLPNEYGAPLVQQPRVQVEVSKQRVAHTAQIAQLVETTTELANEYLPPTTTDLPEQLDPIRVQGLPDSQVKDFQRANPQVPARRVNQPAAPTQQPLFPLSSQLRALPGFPQFGRQVQQPVQPQQPQQLPAQTYGTPDQDSEEQPEEVQPTTTVQPESDDDDDDQDQDDQDEQTDDAGRTVVAVANAFSGQYYILGADNTLQRVTYATSQDDEDLRNMGFTAQLRYAPVEPITGPVYAYNEQGQLVRIYK</sequence>
<gene>
    <name evidence="5" type="primary">6045070</name>
    <name evidence="4" type="ORF">CpipJ_CPIJ012507</name>
</gene>
<feature type="signal peptide" evidence="2">
    <location>
        <begin position="1"/>
        <end position="15"/>
    </location>
</feature>
<dbReference type="AlphaFoldDB" id="B0WYL0"/>
<name>B0WYL0_CULQU</name>
<dbReference type="eggNOG" id="ENOG502T7SE">
    <property type="taxonomic scope" value="Eukaryota"/>
</dbReference>
<keyword evidence="2" id="KW-0732">Signal</keyword>
<evidence type="ECO:0000256" key="2">
    <source>
        <dbReference type="SAM" id="SignalP"/>
    </source>
</evidence>
<reference evidence="4" key="1">
    <citation type="submission" date="2007-03" db="EMBL/GenBank/DDBJ databases">
        <title>Annotation of Culex pipiens quinquefasciatus.</title>
        <authorList>
            <consortium name="The Broad Institute Genome Sequencing Platform"/>
            <person name="Atkinson P.W."/>
            <person name="Hemingway J."/>
            <person name="Christensen B.M."/>
            <person name="Higgs S."/>
            <person name="Kodira C."/>
            <person name="Hannick L."/>
            <person name="Megy K."/>
            <person name="O'Leary S."/>
            <person name="Pearson M."/>
            <person name="Haas B.J."/>
            <person name="Mauceli E."/>
            <person name="Wortman J.R."/>
            <person name="Lee N.H."/>
            <person name="Guigo R."/>
            <person name="Stanke M."/>
            <person name="Alvarado L."/>
            <person name="Amedeo P."/>
            <person name="Antoine C.H."/>
            <person name="Arensburger P."/>
            <person name="Bidwell S.L."/>
            <person name="Crawford M."/>
            <person name="Camaro F."/>
            <person name="Devon K."/>
            <person name="Engels R."/>
            <person name="Hammond M."/>
            <person name="Howarth C."/>
            <person name="Koehrsen M."/>
            <person name="Lawson D."/>
            <person name="Montgomery P."/>
            <person name="Nene V."/>
            <person name="Nusbaum C."/>
            <person name="Puiu D."/>
            <person name="Romero-Severson J."/>
            <person name="Severson D.W."/>
            <person name="Shumway M."/>
            <person name="Sisk P."/>
            <person name="Stolte C."/>
            <person name="Zeng Q."/>
            <person name="Eisenstadt E."/>
            <person name="Fraser-Liggett C."/>
            <person name="Strausberg R."/>
            <person name="Galagan J."/>
            <person name="Birren B."/>
            <person name="Collins F.H."/>
        </authorList>
    </citation>
    <scope>NUCLEOTIDE SEQUENCE [LARGE SCALE GENOMIC DNA]</scope>
    <source>
        <strain evidence="4">JHB</strain>
    </source>
</reference>
<organism>
    <name type="scientific">Culex quinquefasciatus</name>
    <name type="common">Southern house mosquito</name>
    <name type="synonym">Culex pungens</name>
    <dbReference type="NCBI Taxonomy" id="7176"/>
    <lineage>
        <taxon>Eukaryota</taxon>
        <taxon>Metazoa</taxon>
        <taxon>Ecdysozoa</taxon>
        <taxon>Arthropoda</taxon>
        <taxon>Hexapoda</taxon>
        <taxon>Insecta</taxon>
        <taxon>Pterygota</taxon>
        <taxon>Neoptera</taxon>
        <taxon>Endopterygota</taxon>
        <taxon>Diptera</taxon>
        <taxon>Nematocera</taxon>
        <taxon>Culicoidea</taxon>
        <taxon>Culicidae</taxon>
        <taxon>Culicinae</taxon>
        <taxon>Culicini</taxon>
        <taxon>Culex</taxon>
        <taxon>Culex</taxon>
    </lineage>
</organism>
<evidence type="ECO:0000259" key="3">
    <source>
        <dbReference type="Pfam" id="PF16042"/>
    </source>
</evidence>
<dbReference type="Proteomes" id="UP000002320">
    <property type="component" value="Unassembled WGS sequence"/>
</dbReference>
<feature type="chain" id="PRO_5014567071" description="DUF4794 domain-containing protein" evidence="2">
    <location>
        <begin position="16"/>
        <end position="283"/>
    </location>
</feature>
<dbReference type="KEGG" id="cqu:CpipJ_CPIJ012507"/>